<evidence type="ECO:0000259" key="3">
    <source>
        <dbReference type="PROSITE" id="PS50014"/>
    </source>
</evidence>
<evidence type="ECO:0000313" key="4">
    <source>
        <dbReference type="EMBL" id="CAG9318618.1"/>
    </source>
</evidence>
<dbReference type="PANTHER" id="PTHR22880:SF225">
    <property type="entry name" value="BROMODOMAIN-CONTAINING PROTEIN BET-1-RELATED"/>
    <property type="match status" value="1"/>
</dbReference>
<dbReference type="GO" id="GO:0005634">
    <property type="term" value="C:nucleus"/>
    <property type="evidence" value="ECO:0007669"/>
    <property type="project" value="TreeGrafter"/>
</dbReference>
<dbReference type="GO" id="GO:0000785">
    <property type="term" value="C:chromatin"/>
    <property type="evidence" value="ECO:0007669"/>
    <property type="project" value="TreeGrafter"/>
</dbReference>
<dbReference type="InterPro" id="IPR027353">
    <property type="entry name" value="NET_dom"/>
</dbReference>
<dbReference type="EMBL" id="CAJZBQ010000021">
    <property type="protein sequence ID" value="CAG9318618.1"/>
    <property type="molecule type" value="Genomic_DNA"/>
</dbReference>
<gene>
    <name evidence="4" type="ORF">BSTOLATCC_MIC21992</name>
</gene>
<dbReference type="CDD" id="cd04369">
    <property type="entry name" value="Bromodomain"/>
    <property type="match status" value="1"/>
</dbReference>
<dbReference type="Gene3D" id="1.20.1270.220">
    <property type="match status" value="1"/>
</dbReference>
<dbReference type="Proteomes" id="UP001162131">
    <property type="component" value="Unassembled WGS sequence"/>
</dbReference>
<dbReference type="InterPro" id="IPR038336">
    <property type="entry name" value="NET_sf"/>
</dbReference>
<dbReference type="GO" id="GO:0006338">
    <property type="term" value="P:chromatin remodeling"/>
    <property type="evidence" value="ECO:0007669"/>
    <property type="project" value="TreeGrafter"/>
</dbReference>
<reference evidence="4" key="1">
    <citation type="submission" date="2021-09" db="EMBL/GenBank/DDBJ databases">
        <authorList>
            <consortium name="AG Swart"/>
            <person name="Singh M."/>
            <person name="Singh A."/>
            <person name="Seah K."/>
            <person name="Emmerich C."/>
        </authorList>
    </citation>
    <scope>NUCLEOTIDE SEQUENCE</scope>
    <source>
        <strain evidence="4">ATCC30299</strain>
    </source>
</reference>
<dbReference type="InterPro" id="IPR050935">
    <property type="entry name" value="Bromo_chromatin_reader"/>
</dbReference>
<dbReference type="InterPro" id="IPR001487">
    <property type="entry name" value="Bromodomain"/>
</dbReference>
<dbReference type="SUPFAM" id="SSF47370">
    <property type="entry name" value="Bromodomain"/>
    <property type="match status" value="1"/>
</dbReference>
<dbReference type="Gene3D" id="1.20.920.10">
    <property type="entry name" value="Bromodomain-like"/>
    <property type="match status" value="1"/>
</dbReference>
<protein>
    <recommendedName>
        <fullName evidence="3">Bromo domain-containing protein</fullName>
    </recommendedName>
</protein>
<feature type="domain" description="Bromo" evidence="3">
    <location>
        <begin position="23"/>
        <end position="95"/>
    </location>
</feature>
<evidence type="ECO:0000256" key="2">
    <source>
        <dbReference type="PROSITE-ProRule" id="PRU00035"/>
    </source>
</evidence>
<dbReference type="Pfam" id="PF00439">
    <property type="entry name" value="Bromodomain"/>
    <property type="match status" value="1"/>
</dbReference>
<evidence type="ECO:0000256" key="1">
    <source>
        <dbReference type="ARBA" id="ARBA00023117"/>
    </source>
</evidence>
<proteinExistence type="predicted"/>
<name>A0AAU9IYA1_9CILI</name>
<dbReference type="SMART" id="SM00297">
    <property type="entry name" value="BROMO"/>
    <property type="match status" value="1"/>
</dbReference>
<keyword evidence="5" id="KW-1185">Reference proteome</keyword>
<dbReference type="PRINTS" id="PR00503">
    <property type="entry name" value="BROMODOMAIN"/>
</dbReference>
<dbReference type="PANTHER" id="PTHR22880">
    <property type="entry name" value="FALZ-RELATED BROMODOMAIN-CONTAINING PROTEINS"/>
    <property type="match status" value="1"/>
</dbReference>
<evidence type="ECO:0000313" key="5">
    <source>
        <dbReference type="Proteomes" id="UP001162131"/>
    </source>
</evidence>
<keyword evidence="1 2" id="KW-0103">Bromodomain</keyword>
<accession>A0AAU9IYA1</accession>
<organism evidence="4 5">
    <name type="scientific">Blepharisma stoltei</name>
    <dbReference type="NCBI Taxonomy" id="1481888"/>
    <lineage>
        <taxon>Eukaryota</taxon>
        <taxon>Sar</taxon>
        <taxon>Alveolata</taxon>
        <taxon>Ciliophora</taxon>
        <taxon>Postciliodesmatophora</taxon>
        <taxon>Heterotrichea</taxon>
        <taxon>Heterotrichida</taxon>
        <taxon>Blepharismidae</taxon>
        <taxon>Blepharisma</taxon>
    </lineage>
</organism>
<dbReference type="Pfam" id="PF17035">
    <property type="entry name" value="BET"/>
    <property type="match status" value="1"/>
</dbReference>
<comment type="caution">
    <text evidence="4">The sequence shown here is derived from an EMBL/GenBank/DDBJ whole genome shotgun (WGS) entry which is preliminary data.</text>
</comment>
<dbReference type="AlphaFoldDB" id="A0AAU9IYA1"/>
<dbReference type="InterPro" id="IPR036427">
    <property type="entry name" value="Bromodomain-like_sf"/>
</dbReference>
<sequence>METRKFLTAEDELKACQMISLLELHDESEDFLEPVDWKFLNLPDYPFVIKNPIDLGTIKNKLNRKVYRNLSEFITDIQLIWDNCKFYNERSTDFRQRAEFLEKQMKRYCVKLRIPMPKGRLKRLKDKETAGIENSDTVTFEEKWEMLGKIKKLGQFSLEEVVRLIRMNAPEAVENEEKEKIRVKLDDLDRATFTRMQEIINESTSLESLPRKAYNA</sequence>
<dbReference type="GO" id="GO:0006355">
    <property type="term" value="P:regulation of DNA-templated transcription"/>
    <property type="evidence" value="ECO:0007669"/>
    <property type="project" value="TreeGrafter"/>
</dbReference>
<dbReference type="PROSITE" id="PS50014">
    <property type="entry name" value="BROMODOMAIN_2"/>
    <property type="match status" value="1"/>
</dbReference>